<dbReference type="EMBL" id="LDSI01000031">
    <property type="protein sequence ID" value="KTS93853.1"/>
    <property type="molecule type" value="Genomic_DNA"/>
</dbReference>
<evidence type="ECO:0000313" key="2">
    <source>
        <dbReference type="Proteomes" id="UP000072520"/>
    </source>
</evidence>
<dbReference type="AlphaFoldDB" id="A0AB34VA96"/>
<gene>
    <name evidence="1" type="ORF">RSA13_20040</name>
</gene>
<proteinExistence type="predicted"/>
<reference evidence="1 2" key="1">
    <citation type="journal article" date="2016" name="Front. Microbiol.">
        <title>Genomic Resource of Rice Seed Associated Bacteria.</title>
        <authorList>
            <person name="Midha S."/>
            <person name="Bansal K."/>
            <person name="Sharma S."/>
            <person name="Kumar N."/>
            <person name="Patil P.P."/>
            <person name="Chaudhry V."/>
            <person name="Patil P.B."/>
        </authorList>
    </citation>
    <scope>NUCLEOTIDE SEQUENCE [LARGE SCALE GENOMIC DNA]</scope>
    <source>
        <strain evidence="1 2">RSA13</strain>
    </source>
</reference>
<comment type="caution">
    <text evidence="1">The sequence shown here is derived from an EMBL/GenBank/DDBJ whole genome shotgun (WGS) entry which is preliminary data.</text>
</comment>
<dbReference type="Proteomes" id="UP000072520">
    <property type="component" value="Unassembled WGS sequence"/>
</dbReference>
<accession>A0AB34VA96</accession>
<protein>
    <submittedName>
        <fullName evidence="1">Uncharacterized protein</fullName>
    </submittedName>
</protein>
<evidence type="ECO:0000313" key="1">
    <source>
        <dbReference type="EMBL" id="KTS93853.1"/>
    </source>
</evidence>
<organism evidence="1 2">
    <name type="scientific">Pantoea stewartii</name>
    <dbReference type="NCBI Taxonomy" id="66269"/>
    <lineage>
        <taxon>Bacteria</taxon>
        <taxon>Pseudomonadati</taxon>
        <taxon>Pseudomonadota</taxon>
        <taxon>Gammaproteobacteria</taxon>
        <taxon>Enterobacterales</taxon>
        <taxon>Erwiniaceae</taxon>
        <taxon>Pantoea</taxon>
    </lineage>
</organism>
<sequence>MSVFFLVTSSRPSYCRIRALTKSFIAILQDDTAVLISAQSAKSLSGCQAAFRLSFPLASGLAGPGE</sequence>
<name>A0AB34VA96_9GAMM</name>